<accession>A0A078MW79</accession>
<protein>
    <submittedName>
        <fullName evidence="1">Uncharacterized protein</fullName>
    </submittedName>
</protein>
<sequence>MSISSSANAESEISCYGICVSLGSGAAVFQTLARGEASSKCIFQGVLTGLGHQITQRRESYELPVGKEVRELLQSVVWGIEVARILGDVTLGNIQRSLHSCCFNVFVRRRDVETSPLAFANHGDEMRTDAPRPALFSYVVEVHRGAVGDRHGTLPGYRPVRITFRALCIVPDLVADLTIDDRRLDPRLLAFLLAQPPRVDEGYFDGVCRVGTLHRPRPQPSDHRVLGTARRCDLGVQTPDPGLGLVPNPFSIAADILG</sequence>
<name>A0A078MW79_9MICC</name>
<dbReference type="EMBL" id="LN483072">
    <property type="protein sequence ID" value="CEA09672.1"/>
    <property type="molecule type" value="Genomic_DNA"/>
</dbReference>
<organism evidence="1">
    <name type="scientific">Arthrobacter saudimassiliensis</name>
    <dbReference type="NCBI Taxonomy" id="1461584"/>
    <lineage>
        <taxon>Bacteria</taxon>
        <taxon>Bacillati</taxon>
        <taxon>Actinomycetota</taxon>
        <taxon>Actinomycetes</taxon>
        <taxon>Micrococcales</taxon>
        <taxon>Micrococcaceae</taxon>
        <taxon>Arthrobacter</taxon>
    </lineage>
</organism>
<reference evidence="1" key="1">
    <citation type="submission" date="2014-07" db="EMBL/GenBank/DDBJ databases">
        <authorList>
            <person name="Urmite Genomes Urmite Genomes"/>
        </authorList>
    </citation>
    <scope>NUCLEOTIDE SEQUENCE</scope>
    <source>
        <strain evidence="1">11W110_air</strain>
    </source>
</reference>
<evidence type="ECO:0000313" key="1">
    <source>
        <dbReference type="EMBL" id="CEA09672.1"/>
    </source>
</evidence>
<gene>
    <name evidence="1" type="ORF">BN1051_03044</name>
</gene>
<proteinExistence type="predicted"/>
<dbReference type="AlphaFoldDB" id="A0A078MW79"/>